<comment type="caution">
    <text evidence="1">The sequence shown here is derived from an EMBL/GenBank/DDBJ whole genome shotgun (WGS) entry which is preliminary data.</text>
</comment>
<evidence type="ECO:0000313" key="1">
    <source>
        <dbReference type="EMBL" id="ELZ1466111.1"/>
    </source>
</evidence>
<proteinExistence type="predicted"/>
<dbReference type="AlphaFoldDB" id="A0AAN4IKS8"/>
<accession>A0AAN4IKS8</accession>
<gene>
    <name evidence="1" type="ORF">SSV69_002708</name>
</gene>
<reference evidence="1" key="1">
    <citation type="submission" date="2023-11" db="EMBL/GenBank/DDBJ databases">
        <authorList>
            <consortium name="PulseNet: The National Subtyping Network for Foodborne Disease Surveillance"/>
        </authorList>
    </citation>
    <scope>NUCLEOTIDE SEQUENCE</scope>
    <source>
        <strain evidence="1">PNUSAE160473</strain>
    </source>
</reference>
<protein>
    <submittedName>
        <fullName evidence="1">Uncharacterized protein</fullName>
    </submittedName>
</protein>
<evidence type="ECO:0000313" key="2">
    <source>
        <dbReference type="Proteomes" id="UP001270752"/>
    </source>
</evidence>
<dbReference type="EMBL" id="ABPGDD010000011">
    <property type="protein sequence ID" value="ELZ1466111.1"/>
    <property type="molecule type" value="Genomic_DNA"/>
</dbReference>
<organism evidence="1 2">
    <name type="scientific">Shigella sonnei</name>
    <dbReference type="NCBI Taxonomy" id="624"/>
    <lineage>
        <taxon>Bacteria</taxon>
        <taxon>Pseudomonadati</taxon>
        <taxon>Pseudomonadota</taxon>
        <taxon>Gammaproteobacteria</taxon>
        <taxon>Enterobacterales</taxon>
        <taxon>Enterobacteriaceae</taxon>
        <taxon>Shigella</taxon>
    </lineage>
</organism>
<sequence length="257" mass="29221">MKLPKRLYYPLPEAAEKLGCAIKDLYHYAYIGALNISVYIPKIDAKKFNFSLCHFINGCNEEELIKYPFNDESAVFGSNFTVGLTGDTEFLDSAIIGPVGNSIKCYYVSSLSGFYYTPAYVFADVEFSMRQYIKCSHLTNKYGDDNLMYVFCKGGYEFDVNYLCVMASDLDNIKNTGDFPKITEDSPKASSKRNEVIYSLIKLIPEMGDVDLDTESLPKIADLIDSIAASRGIEFPKTHWQTWQKYLGRESQQKRKK</sequence>
<dbReference type="Proteomes" id="UP001270752">
    <property type="component" value="Unassembled WGS sequence"/>
</dbReference>
<dbReference type="RefSeq" id="WP_000775337.1">
    <property type="nucleotide sequence ID" value="NZ_QWSO01000018.1"/>
</dbReference>
<name>A0AAN4IKS8_SHISO</name>